<sequence>MSGIFSRIQAAMVINRVKNSDKFVEDWNSDGDGSGCSTGVAGTPCFTSRLSVLKAASVIAQFSDFKRQLVSEIGFGGMLELKSWQKINLKYSAYLMDRVDLDSCSLNLESQGVLDLVDKNIKYVFGIPCGNLTIQGEGIEPSEACIQYTRVAASFSEKGTHNLKDAESIFLAPLT</sequence>
<dbReference type="PANTHER" id="PTHR34835">
    <property type="entry name" value="OS07G0283600 PROTEIN-RELATED"/>
    <property type="match status" value="1"/>
</dbReference>
<accession>A0A9R0V0Z0</accession>
<reference evidence="1 2" key="1">
    <citation type="submission" date="2017-09" db="EMBL/GenBank/DDBJ databases">
        <authorList>
            <consortium name="International Durum Wheat Genome Sequencing Consortium (IDWGSC)"/>
            <person name="Milanesi L."/>
        </authorList>
    </citation>
    <scope>NUCLEOTIDE SEQUENCE [LARGE SCALE GENOMIC DNA]</scope>
    <source>
        <strain evidence="2">cv. Svevo</strain>
    </source>
</reference>
<evidence type="ECO:0000313" key="2">
    <source>
        <dbReference type="Proteomes" id="UP000324705"/>
    </source>
</evidence>
<proteinExistence type="predicted"/>
<name>A0A9R0V0Z0_TRITD</name>
<dbReference type="AlphaFoldDB" id="A0A9R0V0Z0"/>
<organism evidence="1 2">
    <name type="scientific">Triticum turgidum subsp. durum</name>
    <name type="common">Durum wheat</name>
    <name type="synonym">Triticum durum</name>
    <dbReference type="NCBI Taxonomy" id="4567"/>
    <lineage>
        <taxon>Eukaryota</taxon>
        <taxon>Viridiplantae</taxon>
        <taxon>Streptophyta</taxon>
        <taxon>Embryophyta</taxon>
        <taxon>Tracheophyta</taxon>
        <taxon>Spermatophyta</taxon>
        <taxon>Magnoliopsida</taxon>
        <taxon>Liliopsida</taxon>
        <taxon>Poales</taxon>
        <taxon>Poaceae</taxon>
        <taxon>BOP clade</taxon>
        <taxon>Pooideae</taxon>
        <taxon>Triticodae</taxon>
        <taxon>Triticeae</taxon>
        <taxon>Triticinae</taxon>
        <taxon>Triticum</taxon>
    </lineage>
</organism>
<protein>
    <submittedName>
        <fullName evidence="1">Uncharacterized protein</fullName>
    </submittedName>
</protein>
<dbReference type="Proteomes" id="UP000324705">
    <property type="component" value="Chromosome 1A"/>
</dbReference>
<gene>
    <name evidence="1" type="ORF">TRITD_1Av1G183500</name>
</gene>
<dbReference type="Gramene" id="TRITD1Av1G183500.1">
    <property type="protein sequence ID" value="TRITD1Av1G183500.1"/>
    <property type="gene ID" value="TRITD1Av1G183500"/>
</dbReference>
<keyword evidence="2" id="KW-1185">Reference proteome</keyword>
<evidence type="ECO:0000313" key="1">
    <source>
        <dbReference type="EMBL" id="VAH08559.1"/>
    </source>
</evidence>
<dbReference type="EMBL" id="LT934111">
    <property type="protein sequence ID" value="VAH08559.1"/>
    <property type="molecule type" value="Genomic_DNA"/>
</dbReference>
<dbReference type="PANTHER" id="PTHR34835:SF63">
    <property type="entry name" value="AMINOTRANSFERASE-LIKE PLANT MOBILE DOMAIN-CONTAINING PROTEIN"/>
    <property type="match status" value="1"/>
</dbReference>